<keyword evidence="8" id="KW-1185">Reference proteome</keyword>
<name>A0A1M2VSW6_TRAPU</name>
<dbReference type="GO" id="GO:0071949">
    <property type="term" value="F:FAD binding"/>
    <property type="evidence" value="ECO:0007669"/>
    <property type="project" value="InterPro"/>
</dbReference>
<reference evidence="7 8" key="1">
    <citation type="submission" date="2016-10" db="EMBL/GenBank/DDBJ databases">
        <title>Genome sequence of the basidiomycete white-rot fungus Trametes pubescens.</title>
        <authorList>
            <person name="Makela M.R."/>
            <person name="Granchi Z."/>
            <person name="Peng M."/>
            <person name="De Vries R.P."/>
            <person name="Grigoriev I."/>
            <person name="Riley R."/>
            <person name="Hilden K."/>
        </authorList>
    </citation>
    <scope>NUCLEOTIDE SEQUENCE [LARGE SCALE GENOMIC DNA]</scope>
    <source>
        <strain evidence="7 8">FBCC735</strain>
    </source>
</reference>
<evidence type="ECO:0000256" key="4">
    <source>
        <dbReference type="ARBA" id="ARBA00023002"/>
    </source>
</evidence>
<dbReference type="OrthoDB" id="420606at2759"/>
<sequence>MGGGCRIPPNATKLFYRWGMEERLRASSVKSAGVVFARCNDSGHVVGEHEWEEEMLEETGGDFLLIHYSDLRRILAESAVEHGATLRSGCYVVDIHADPQRPTVTLESGEVLTADVVVGADGSHVGPHCTRRTILKAIGQEDIETQTGMELFNAIIPGSALDELEDQEFADQLRKPGTVFTWFGPGHGALNFPIKEPKTGNLLFTIYIYAPSDDPDIRVRMVDKERMLKELEGRDPRLLALVKHARAISLVPMVDRPYLEDWIHPEGHVIALGESAHPIPVGSLYSVGMGAGDGAVIGRLFAHLHRRDQINSFLNAVQEIREPRVERVIRAATGNIFAVSLPPGVAEARDRDLREHAEREIQDLSGAGAMGRQTSQEMMSAIENIFAYDPEDSADDWWVQWGLMQERASRLVVSDAVHSVHVVEDMTRKAE</sequence>
<comment type="caution">
    <text evidence="7">The sequence shown here is derived from an EMBL/GenBank/DDBJ whole genome shotgun (WGS) entry which is preliminary data.</text>
</comment>
<proteinExistence type="inferred from homology"/>
<dbReference type="PANTHER" id="PTHR13789">
    <property type="entry name" value="MONOOXYGENASE"/>
    <property type="match status" value="1"/>
</dbReference>
<dbReference type="AlphaFoldDB" id="A0A1M2VSW6"/>
<organism evidence="7 8">
    <name type="scientific">Trametes pubescens</name>
    <name type="common">White-rot fungus</name>
    <dbReference type="NCBI Taxonomy" id="154538"/>
    <lineage>
        <taxon>Eukaryota</taxon>
        <taxon>Fungi</taxon>
        <taxon>Dikarya</taxon>
        <taxon>Basidiomycota</taxon>
        <taxon>Agaricomycotina</taxon>
        <taxon>Agaricomycetes</taxon>
        <taxon>Polyporales</taxon>
        <taxon>Polyporaceae</taxon>
        <taxon>Trametes</taxon>
    </lineage>
</organism>
<dbReference type="STRING" id="154538.A0A1M2VSW6"/>
<dbReference type="Gene3D" id="3.50.50.60">
    <property type="entry name" value="FAD/NAD(P)-binding domain"/>
    <property type="match status" value="1"/>
</dbReference>
<keyword evidence="2" id="KW-0285">Flavoprotein</keyword>
<dbReference type="Proteomes" id="UP000184267">
    <property type="component" value="Unassembled WGS sequence"/>
</dbReference>
<keyword evidence="5" id="KW-0503">Monooxygenase</keyword>
<dbReference type="OMA" id="DSADDWW"/>
<accession>A0A1M2VSW6</accession>
<evidence type="ECO:0000256" key="3">
    <source>
        <dbReference type="ARBA" id="ARBA00022827"/>
    </source>
</evidence>
<dbReference type="InterPro" id="IPR002938">
    <property type="entry name" value="FAD-bd"/>
</dbReference>
<evidence type="ECO:0000256" key="1">
    <source>
        <dbReference type="ARBA" id="ARBA00007992"/>
    </source>
</evidence>
<comment type="similarity">
    <text evidence="1">Belongs to the paxM FAD-dependent monooxygenase family.</text>
</comment>
<evidence type="ECO:0000259" key="6">
    <source>
        <dbReference type="Pfam" id="PF01494"/>
    </source>
</evidence>
<evidence type="ECO:0000313" key="8">
    <source>
        <dbReference type="Proteomes" id="UP000184267"/>
    </source>
</evidence>
<dbReference type="Pfam" id="PF01494">
    <property type="entry name" value="FAD_binding_3"/>
    <property type="match status" value="1"/>
</dbReference>
<keyword evidence="4" id="KW-0560">Oxidoreductase</keyword>
<gene>
    <name evidence="7" type="ORF">TRAPUB_12814</name>
</gene>
<feature type="domain" description="FAD-binding" evidence="6">
    <location>
        <begin position="14"/>
        <end position="125"/>
    </location>
</feature>
<dbReference type="GO" id="GO:0004497">
    <property type="term" value="F:monooxygenase activity"/>
    <property type="evidence" value="ECO:0007669"/>
    <property type="project" value="UniProtKB-KW"/>
</dbReference>
<dbReference type="InterPro" id="IPR050493">
    <property type="entry name" value="FAD-dep_Monooxygenase_BioMet"/>
</dbReference>
<evidence type="ECO:0000256" key="2">
    <source>
        <dbReference type="ARBA" id="ARBA00022630"/>
    </source>
</evidence>
<dbReference type="EMBL" id="MNAD01000753">
    <property type="protein sequence ID" value="OJT10668.1"/>
    <property type="molecule type" value="Genomic_DNA"/>
</dbReference>
<dbReference type="PANTHER" id="PTHR13789:SF309">
    <property type="entry name" value="PUTATIVE (AFU_ORTHOLOGUE AFUA_6G14510)-RELATED"/>
    <property type="match status" value="1"/>
</dbReference>
<keyword evidence="3" id="KW-0274">FAD</keyword>
<evidence type="ECO:0000256" key="5">
    <source>
        <dbReference type="ARBA" id="ARBA00023033"/>
    </source>
</evidence>
<dbReference type="InterPro" id="IPR036188">
    <property type="entry name" value="FAD/NAD-bd_sf"/>
</dbReference>
<evidence type="ECO:0000313" key="7">
    <source>
        <dbReference type="EMBL" id="OJT10668.1"/>
    </source>
</evidence>
<protein>
    <submittedName>
        <fullName evidence="7">3-hydroxybenzoate 6-hydroxylase</fullName>
    </submittedName>
</protein>
<dbReference type="SUPFAM" id="SSF51905">
    <property type="entry name" value="FAD/NAD(P)-binding domain"/>
    <property type="match status" value="1"/>
</dbReference>